<proteinExistence type="predicted"/>
<dbReference type="KEGG" id="mtun:MTUNDRAET4_3685"/>
<organism evidence="2 3">
    <name type="scientific">Methylocella tundrae</name>
    <dbReference type="NCBI Taxonomy" id="227605"/>
    <lineage>
        <taxon>Bacteria</taxon>
        <taxon>Pseudomonadati</taxon>
        <taxon>Pseudomonadota</taxon>
        <taxon>Alphaproteobacteria</taxon>
        <taxon>Hyphomicrobiales</taxon>
        <taxon>Beijerinckiaceae</taxon>
        <taxon>Methylocella</taxon>
    </lineage>
</organism>
<evidence type="ECO:0000313" key="2">
    <source>
        <dbReference type="EMBL" id="VFU10572.1"/>
    </source>
</evidence>
<dbReference type="RefSeq" id="WP_134491338.1">
    <property type="nucleotide sequence ID" value="NZ_CP139089.1"/>
</dbReference>
<accession>A0A4U8Z4Y1</accession>
<name>A0A4U8Z4Y1_METTU</name>
<feature type="signal peptide" evidence="1">
    <location>
        <begin position="1"/>
        <end position="19"/>
    </location>
</feature>
<reference evidence="2 3" key="1">
    <citation type="submission" date="2019-03" db="EMBL/GenBank/DDBJ databases">
        <authorList>
            <person name="Kox A.R. M."/>
        </authorList>
    </citation>
    <scope>NUCLEOTIDE SEQUENCE [LARGE SCALE GENOMIC DNA]</scope>
    <source>
        <strain evidence="2">MTUNDRAET4 annotated genome</strain>
    </source>
</reference>
<evidence type="ECO:0000256" key="1">
    <source>
        <dbReference type="SAM" id="SignalP"/>
    </source>
</evidence>
<sequence>MRRLTLAAASLLVFAAAFADAPARAAGKPTRFWNLTSSTVTELRLAPAGTQEFGENQCLNDKDAEVEHDERLKVTGVETGQYDARIGFPDGRVCAAKNLPVEAGQVFSVEDKDLVDCSK</sequence>
<evidence type="ECO:0000313" key="3">
    <source>
        <dbReference type="Proteomes" id="UP000294360"/>
    </source>
</evidence>
<dbReference type="OrthoDB" id="7306240at2"/>
<keyword evidence="1" id="KW-0732">Signal</keyword>
<dbReference type="EMBL" id="LR536450">
    <property type="protein sequence ID" value="VFU10572.1"/>
    <property type="molecule type" value="Genomic_DNA"/>
</dbReference>
<dbReference type="AlphaFoldDB" id="A0A4U8Z4Y1"/>
<protein>
    <submittedName>
        <fullName evidence="2">Uncharacterized protein</fullName>
    </submittedName>
</protein>
<dbReference type="Proteomes" id="UP000294360">
    <property type="component" value="Chromosome"/>
</dbReference>
<feature type="chain" id="PRO_5020376058" evidence="1">
    <location>
        <begin position="20"/>
        <end position="119"/>
    </location>
</feature>
<gene>
    <name evidence="2" type="ORF">MTUNDRAET4_3685</name>
</gene>